<keyword evidence="2 7" id="KW-0945">Host-virus interaction</keyword>
<evidence type="ECO:0000256" key="2">
    <source>
        <dbReference type="ARBA" id="ARBA00022581"/>
    </source>
</evidence>
<organism evidence="10">
    <name type="scientific">Canis familiaris papillomavirus 19</name>
    <dbReference type="NCBI Taxonomy" id="2759773"/>
    <lineage>
        <taxon>Viruses</taxon>
        <taxon>Monodnaviria</taxon>
        <taxon>Shotokuvirae</taxon>
        <taxon>Cossaviricota</taxon>
        <taxon>Papovaviricetes</taxon>
        <taxon>Zurhausenvirales</taxon>
        <taxon>Papillomaviridae</taxon>
        <taxon>Firstpapillomavirinae</taxon>
        <taxon>Taupapillomavirus</taxon>
        <taxon>Taupapillomavirus 1</taxon>
    </lineage>
</organism>
<keyword evidence="1 7" id="KW-0167">Capsid protein</keyword>
<dbReference type="Proteomes" id="UP000247265">
    <property type="component" value="Segment"/>
</dbReference>
<dbReference type="SUPFAM" id="SSF88648">
    <property type="entry name" value="Group I dsDNA viruses"/>
    <property type="match status" value="1"/>
</dbReference>
<keyword evidence="7" id="KW-1164">Virus endocytosis by host</keyword>
<dbReference type="EMBL" id="KX599536">
    <property type="protein sequence ID" value="AOP12501.1"/>
    <property type="molecule type" value="Genomic_DNA"/>
</dbReference>
<feature type="disulfide bond" description="Interchain (with Cys-428)" evidence="7">
    <location>
        <position position="173"/>
    </location>
</feature>
<keyword evidence="3 7" id="KW-1161">Viral attachment to host cell</keyword>
<accession>A0A1C9J6Q6</accession>
<evidence type="ECO:0000256" key="3">
    <source>
        <dbReference type="ARBA" id="ARBA00022804"/>
    </source>
</evidence>
<dbReference type="PRINTS" id="PR00865">
    <property type="entry name" value="HPVCAPSIDL1"/>
</dbReference>
<dbReference type="GO" id="GO:0019062">
    <property type="term" value="P:virion attachment to host cell"/>
    <property type="evidence" value="ECO:0007669"/>
    <property type="project" value="UniProtKB-UniRule"/>
</dbReference>
<evidence type="ECO:0000313" key="10">
    <source>
        <dbReference type="EMBL" id="AOP12501.1"/>
    </source>
</evidence>
<sequence length="503" mass="57466">MAFWMQAQGKVYLPPPKPVGRVLHTDEFVRPTSIFYYGSTERLLTVGNPYFEVIKDQQVVVPKVTGNQYRAFRLILPDPNNFAINDASVFNPDNERLVWKLQGLEIGRGGPLGFGTTGNYLMDKLQDTENPTKYQSHSTDDRENISMDPKQTQLFVVGCSPCKGEHWDLAQHCADQNPAFEEGDCPPLKLVSTIIEDGQMCDVGFGAMNFAVLQQNKSGVPLDILNTTCKWPDFLQMTNEKYGNSCFFFGKREQVYCRHMFVRSGSTNEKLPKDYLLMGAAGRKAEEADYIYYGTPSGSLVTSDSQLFNRPYWIKQAQGQNNGVVWNNNLFITVVDNTRNTNFNINQVTSKQEQFDNTNMRNYVRHVEEYEITIILQLCKIPLDPDVLAHLHTMDSSIIENWNLGYVPPPTAALESNYRYIDSLATMCPAEKQEKKKEDPFEKYTFWTIDMTEKLSLDLDQYSLGRRFLYQYGLKKAPASIRAGTKRPAPLRKTSVSKKRRKN</sequence>
<dbReference type="GO" id="GO:0042025">
    <property type="term" value="C:host cell nucleus"/>
    <property type="evidence" value="ECO:0007669"/>
    <property type="project" value="UniProtKB-SubCell"/>
</dbReference>
<name>A0A1C9J6Q6_9PAPI</name>
<gene>
    <name evidence="7 8 10" type="primary">L1</name>
</gene>
<proteinExistence type="inferred from homology"/>
<keyword evidence="7" id="KW-1015">Disulfide bond</keyword>
<protein>
    <recommendedName>
        <fullName evidence="7 8">Major capsid protein L1</fullName>
    </recommendedName>
</protein>
<keyword evidence="6 7" id="KW-1160">Virus entry into host cell</keyword>
<keyword evidence="5 7" id="KW-0426">Late protein</keyword>
<dbReference type="InterPro" id="IPR011222">
    <property type="entry name" value="dsDNA_vir_gr_I_capsid"/>
</dbReference>
<comment type="similarity">
    <text evidence="7 8">Belongs to the papillomaviridae L1 protein family.</text>
</comment>
<feature type="region of interest" description="Disordered" evidence="9">
    <location>
        <begin position="481"/>
        <end position="503"/>
    </location>
</feature>
<evidence type="ECO:0000256" key="9">
    <source>
        <dbReference type="SAM" id="MobiDB-lite"/>
    </source>
</evidence>
<comment type="subunit">
    <text evidence="7">Self-assembles into homopentamers. The capsid has an icosahedral symmetry and consists of 72 capsomers, with each capsomer being a pentamer of L1. Interacts with the minor capsid protein L2; this interaction is necessary for viral genome encapsidation. Interacts with protein E2; this interaction enhances E2-dependent replication and transcription activation.</text>
</comment>
<evidence type="ECO:0000256" key="4">
    <source>
        <dbReference type="ARBA" id="ARBA00022844"/>
    </source>
</evidence>
<feature type="disulfide bond" description="Interchain (with Cys-173)" evidence="7">
    <location>
        <position position="428"/>
    </location>
</feature>
<evidence type="ECO:0000256" key="6">
    <source>
        <dbReference type="ARBA" id="ARBA00023296"/>
    </source>
</evidence>
<comment type="subcellular location">
    <subcellularLocation>
        <location evidence="7">Virion</location>
    </subcellularLocation>
    <subcellularLocation>
        <location evidence="7">Host nucleus</location>
    </subcellularLocation>
</comment>
<evidence type="ECO:0000256" key="8">
    <source>
        <dbReference type="RuleBase" id="RU361248"/>
    </source>
</evidence>
<reference evidence="10" key="1">
    <citation type="submission" date="2016-07" db="EMBL/GenBank/DDBJ databases">
        <authorList>
            <person name="Tisza M.J."/>
            <person name="Yuan H."/>
            <person name="Richard S."/>
            <person name="Buck C.B."/>
        </authorList>
    </citation>
    <scope>NUCLEOTIDE SEQUENCE [LARGE SCALE GENOMIC DNA]</scope>
    <source>
        <strain evidence="10">Tvmb1</strain>
    </source>
</reference>
<keyword evidence="8" id="KW-1145">T=7 icosahedral capsid protein</keyword>
<keyword evidence="4 7" id="KW-0946">Virion</keyword>
<keyword evidence="7" id="KW-1162">Viral penetration into host cytoplasm</keyword>
<dbReference type="InterPro" id="IPR002210">
    <property type="entry name" value="Capsid_L1_Papillomavir"/>
</dbReference>
<comment type="function">
    <text evidence="7 8">Forms an icosahedral capsid with a T=7 symmetry and a 50 nm diameter. The capsid is composed of 72 pentamers linked to each other by disulfide bonds and associated with L2 proteins. Binds to heparan sulfate proteoglycans on cell surface of basal layer keratinocytes to provide initial virion attachment. This binding mediates a conformational change in the virus capsid that facilitates efficient infection. The virion enters the host cell via endocytosis. During virus trafficking, L1 protein dissociates from the viral DNA and the genomic DNA is released to the host nucleus. The virion assembly takes place within the cell nucleus. Encapsulates the genomic DNA together with protein L2.</text>
</comment>
<dbReference type="InterPro" id="IPR036973">
    <property type="entry name" value="Capsid_L1_sf_Papillomavir"/>
</dbReference>
<dbReference type="GO" id="GO:0005198">
    <property type="term" value="F:structural molecule activity"/>
    <property type="evidence" value="ECO:0007669"/>
    <property type="project" value="UniProtKB-UniRule"/>
</dbReference>
<dbReference type="GO" id="GO:0075509">
    <property type="term" value="P:endocytosis involved in viral entry into host cell"/>
    <property type="evidence" value="ECO:0007669"/>
    <property type="project" value="UniProtKB-KW"/>
</dbReference>
<keyword evidence="7" id="KW-1048">Host nucleus</keyword>
<dbReference type="GO" id="GO:0039620">
    <property type="term" value="C:T=7 icosahedral viral capsid"/>
    <property type="evidence" value="ECO:0007669"/>
    <property type="project" value="UniProtKB-UniRule"/>
</dbReference>
<evidence type="ECO:0000256" key="7">
    <source>
        <dbReference type="HAMAP-Rule" id="MF_04002"/>
    </source>
</evidence>
<dbReference type="Gene3D" id="2.60.175.20">
    <property type="entry name" value="Major capsid L1 (late) superfamily, Papillomavirus"/>
    <property type="match status" value="2"/>
</dbReference>
<dbReference type="Pfam" id="PF00500">
    <property type="entry name" value="Late_protein_L1"/>
    <property type="match status" value="1"/>
</dbReference>
<dbReference type="HAMAP" id="MF_04002">
    <property type="entry name" value="PPV_L1"/>
    <property type="match status" value="1"/>
</dbReference>
<evidence type="ECO:0000256" key="5">
    <source>
        <dbReference type="ARBA" id="ARBA00022921"/>
    </source>
</evidence>
<evidence type="ECO:0000256" key="1">
    <source>
        <dbReference type="ARBA" id="ARBA00022561"/>
    </source>
</evidence>